<comment type="caution">
    <text evidence="2">The sequence shown here is derived from an EMBL/GenBank/DDBJ whole genome shotgun (WGS) entry which is preliminary data.</text>
</comment>
<dbReference type="Proteomes" id="UP000545606">
    <property type="component" value="Unassembled WGS sequence"/>
</dbReference>
<accession>A0A838Y3M9</accession>
<dbReference type="EMBL" id="JACERN010000033">
    <property type="protein sequence ID" value="MBA4709286.1"/>
    <property type="molecule type" value="Genomic_DNA"/>
</dbReference>
<sequence>MAQNAWAETALNPLKIVLDAQNPRIEVAGDADQDEIRLKLLAHEDVVKLAIGIVEFGGLMPGERIIVCKENRKYVVVEGNRRVCACQLLLKPELVPEKFKKRFPIASQELKDAIKEIKADIAPDRDAAEPTITKRHTEPGIERWRTTAKMRRASKLLEAGYDLAQIAEKLGARHSVLRASIREYRLLRYVLDLGHRVWSQNELERLTDQTLQTNPYTRFFTLAGVKEKLGLSFDEHDHVTTSLSTDVFDQYMHHIARCFFIPIPPNKKPWANTRTTSEEVFASFALKKDGLHFSGNDFVTGGGGVVTPPSGGGGVVSPSGKPASGSGRTNKPKPGAPKSAKASTFFEKLICTVDDDRLIALTDEITRIQPADFPIASAMLLRALFESALTYQVRKAGKSKELNKKSNGRDVGLQTLISFCANSQNQIFFHKRASDALDAFEKAGLKEHLDFIVHGRWIEAEAAVVETAARLLRPLIAHIVEGQDHDMEEESA</sequence>
<feature type="region of interest" description="Disordered" evidence="1">
    <location>
        <begin position="304"/>
        <end position="340"/>
    </location>
</feature>
<proteinExistence type="predicted"/>
<dbReference type="AlphaFoldDB" id="A0A838Y3M9"/>
<evidence type="ECO:0000313" key="3">
    <source>
        <dbReference type="Proteomes" id="UP000545606"/>
    </source>
</evidence>
<reference evidence="2 3" key="1">
    <citation type="submission" date="2020-07" db="EMBL/GenBank/DDBJ databases">
        <title>Draft genome sequence of violacein-producing bacteria and related species.</title>
        <authorList>
            <person name="Wilson H.S."/>
            <person name="De Leon M.E."/>
        </authorList>
    </citation>
    <scope>NUCLEOTIDE SEQUENCE [LARGE SCALE GENOMIC DNA]</scope>
    <source>
        <strain evidence="2 3">HSC-21Su07</strain>
    </source>
</reference>
<evidence type="ECO:0000256" key="1">
    <source>
        <dbReference type="SAM" id="MobiDB-lite"/>
    </source>
</evidence>
<feature type="compositionally biased region" description="Low complexity" evidence="1">
    <location>
        <begin position="316"/>
        <end position="340"/>
    </location>
</feature>
<evidence type="ECO:0000313" key="2">
    <source>
        <dbReference type="EMBL" id="MBA4709286.1"/>
    </source>
</evidence>
<feature type="compositionally biased region" description="Gly residues" evidence="1">
    <location>
        <begin position="304"/>
        <end position="315"/>
    </location>
</feature>
<evidence type="ECO:0008006" key="4">
    <source>
        <dbReference type="Google" id="ProtNLM"/>
    </source>
</evidence>
<organism evidence="2 3">
    <name type="scientific">Aquitalea aquatica</name>
    <dbReference type="NCBI Taxonomy" id="3044273"/>
    <lineage>
        <taxon>Bacteria</taxon>
        <taxon>Pseudomonadati</taxon>
        <taxon>Pseudomonadota</taxon>
        <taxon>Betaproteobacteria</taxon>
        <taxon>Neisseriales</taxon>
        <taxon>Chromobacteriaceae</taxon>
        <taxon>Aquitalea</taxon>
    </lineage>
</organism>
<protein>
    <recommendedName>
        <fullName evidence="4">ParB/Sulfiredoxin domain-containing protein</fullName>
    </recommendedName>
</protein>
<dbReference type="RefSeq" id="WP_181836348.1">
    <property type="nucleotide sequence ID" value="NZ_JACERN010000033.1"/>
</dbReference>
<gene>
    <name evidence="2" type="ORF">H2Z84_12970</name>
</gene>
<keyword evidence="3" id="KW-1185">Reference proteome</keyword>
<name>A0A838Y3M9_9NEIS</name>